<keyword evidence="5" id="KW-1185">Reference proteome</keyword>
<dbReference type="PANTHER" id="PTHR24124:SF14">
    <property type="entry name" value="CHROMOSOME UNDETERMINED SCAFFOLD_25, WHOLE GENOME SHOTGUN SEQUENCE"/>
    <property type="match status" value="1"/>
</dbReference>
<reference evidence="4" key="2">
    <citation type="submission" date="2020-11" db="EMBL/GenBank/DDBJ databases">
        <authorList>
            <person name="Cecchin M."/>
            <person name="Marcolungo L."/>
            <person name="Rossato M."/>
            <person name="Girolomoni L."/>
            <person name="Cosentino E."/>
            <person name="Cuine S."/>
            <person name="Li-Beisson Y."/>
            <person name="Delledonne M."/>
            <person name="Ballottari M."/>
        </authorList>
    </citation>
    <scope>NUCLEOTIDE SEQUENCE</scope>
    <source>
        <strain evidence="4">211/11P</strain>
        <tissue evidence="4">Whole cell</tissue>
    </source>
</reference>
<evidence type="ECO:0000256" key="3">
    <source>
        <dbReference type="PROSITE-ProRule" id="PRU00023"/>
    </source>
</evidence>
<evidence type="ECO:0000313" key="5">
    <source>
        <dbReference type="Proteomes" id="UP001055712"/>
    </source>
</evidence>
<protein>
    <submittedName>
        <fullName evidence="4">Uncharacterized protein</fullName>
    </submittedName>
</protein>
<comment type="caution">
    <text evidence="4">The sequence shown here is derived from an EMBL/GenBank/DDBJ whole genome shotgun (WGS) entry which is preliminary data.</text>
</comment>
<dbReference type="Proteomes" id="UP001055712">
    <property type="component" value="Unassembled WGS sequence"/>
</dbReference>
<proteinExistence type="predicted"/>
<dbReference type="InterPro" id="IPR036770">
    <property type="entry name" value="Ankyrin_rpt-contain_sf"/>
</dbReference>
<evidence type="ECO:0000313" key="4">
    <source>
        <dbReference type="EMBL" id="KAI3433501.1"/>
    </source>
</evidence>
<sequence length="331" mass="34960">MAGEVGRVFKLPDGCFKVVFSHGGEEYDVQPLVSSNHAAVVCDLLARGCKLGDAVLADLVEQLNACAADVTAGDWLGALPVHRAAGFGHTPTCQLLLDAAPEAITAADLYGKLPLHWAAEKGHAATCQLLLDAAPETSYAADQCGKLPLHWAAGFGHTATCQLLLDAAPETITVADVYGMLPVHWAAERGHTATCQLLLDTAPDTITAADIDGWLLLHSAPVASVLAFLSAVPQAQPLFADFFITRSPHLTSEEWTAAWSAVPASCPGLLRALPAVLAHSTEQARHLVQHLSPADVQRLRTAALCMARAQRQSGVFLPTAVVWQILQLTTA</sequence>
<dbReference type="OrthoDB" id="548600at2759"/>
<dbReference type="EMBL" id="SIDB01000004">
    <property type="protein sequence ID" value="KAI3433501.1"/>
    <property type="molecule type" value="Genomic_DNA"/>
</dbReference>
<keyword evidence="1" id="KW-0677">Repeat</keyword>
<dbReference type="PANTHER" id="PTHR24124">
    <property type="entry name" value="ANKYRIN REPEAT FAMILY A"/>
    <property type="match status" value="1"/>
</dbReference>
<gene>
    <name evidence="4" type="ORF">D9Q98_003313</name>
</gene>
<evidence type="ECO:0000256" key="2">
    <source>
        <dbReference type="ARBA" id="ARBA00023043"/>
    </source>
</evidence>
<name>A0A9D4YYW8_CHLVU</name>
<dbReference type="AlphaFoldDB" id="A0A9D4YYW8"/>
<feature type="repeat" description="ANK" evidence="3">
    <location>
        <begin position="110"/>
        <end position="142"/>
    </location>
</feature>
<reference evidence="4" key="1">
    <citation type="journal article" date="2019" name="Plant J.">
        <title>Chlorella vulgaris genome assembly and annotation reveals the molecular basis for metabolic acclimation to high light conditions.</title>
        <authorList>
            <person name="Cecchin M."/>
            <person name="Marcolungo L."/>
            <person name="Rossato M."/>
            <person name="Girolomoni L."/>
            <person name="Cosentino E."/>
            <person name="Cuine S."/>
            <person name="Li-Beisson Y."/>
            <person name="Delledonne M."/>
            <person name="Ballottari M."/>
        </authorList>
    </citation>
    <scope>NUCLEOTIDE SEQUENCE</scope>
    <source>
        <strain evidence="4">211/11P</strain>
    </source>
</reference>
<dbReference type="SUPFAM" id="SSF48403">
    <property type="entry name" value="Ankyrin repeat"/>
    <property type="match status" value="1"/>
</dbReference>
<dbReference type="PROSITE" id="PS50088">
    <property type="entry name" value="ANK_REPEAT"/>
    <property type="match status" value="1"/>
</dbReference>
<dbReference type="SMART" id="SM00248">
    <property type="entry name" value="ANK"/>
    <property type="match status" value="4"/>
</dbReference>
<accession>A0A9D4YYW8</accession>
<dbReference type="GO" id="GO:0005634">
    <property type="term" value="C:nucleus"/>
    <property type="evidence" value="ECO:0007669"/>
    <property type="project" value="TreeGrafter"/>
</dbReference>
<dbReference type="GO" id="GO:0010468">
    <property type="term" value="P:regulation of gene expression"/>
    <property type="evidence" value="ECO:0007669"/>
    <property type="project" value="TreeGrafter"/>
</dbReference>
<dbReference type="Gene3D" id="1.25.40.20">
    <property type="entry name" value="Ankyrin repeat-containing domain"/>
    <property type="match status" value="2"/>
</dbReference>
<dbReference type="Pfam" id="PF12796">
    <property type="entry name" value="Ank_2"/>
    <property type="match status" value="2"/>
</dbReference>
<keyword evidence="2 3" id="KW-0040">ANK repeat</keyword>
<evidence type="ECO:0000256" key="1">
    <source>
        <dbReference type="ARBA" id="ARBA00022737"/>
    </source>
</evidence>
<organism evidence="4 5">
    <name type="scientific">Chlorella vulgaris</name>
    <name type="common">Green alga</name>
    <dbReference type="NCBI Taxonomy" id="3077"/>
    <lineage>
        <taxon>Eukaryota</taxon>
        <taxon>Viridiplantae</taxon>
        <taxon>Chlorophyta</taxon>
        <taxon>core chlorophytes</taxon>
        <taxon>Trebouxiophyceae</taxon>
        <taxon>Chlorellales</taxon>
        <taxon>Chlorellaceae</taxon>
        <taxon>Chlorella clade</taxon>
        <taxon>Chlorella</taxon>
    </lineage>
</organism>
<dbReference type="InterPro" id="IPR002110">
    <property type="entry name" value="Ankyrin_rpt"/>
</dbReference>